<evidence type="ECO:0000256" key="10">
    <source>
        <dbReference type="SAM" id="Coils"/>
    </source>
</evidence>
<organism evidence="14 15">
    <name type="scientific">Stegodyphus mimosarum</name>
    <name type="common">African social velvet spider</name>
    <dbReference type="NCBI Taxonomy" id="407821"/>
    <lineage>
        <taxon>Eukaryota</taxon>
        <taxon>Metazoa</taxon>
        <taxon>Ecdysozoa</taxon>
        <taxon>Arthropoda</taxon>
        <taxon>Chelicerata</taxon>
        <taxon>Arachnida</taxon>
        <taxon>Araneae</taxon>
        <taxon>Araneomorphae</taxon>
        <taxon>Entelegynae</taxon>
        <taxon>Eresoidea</taxon>
        <taxon>Eresidae</taxon>
        <taxon>Stegodyphus</taxon>
    </lineage>
</organism>
<dbReference type="GO" id="GO:0005737">
    <property type="term" value="C:cytoplasm"/>
    <property type="evidence" value="ECO:0007669"/>
    <property type="project" value="UniProtKB-SubCell"/>
</dbReference>
<dbReference type="InterPro" id="IPR007282">
    <property type="entry name" value="NOT2/3/5_C"/>
</dbReference>
<dbReference type="Gene3D" id="2.30.30.1020">
    <property type="entry name" value="CCR4-NOT complex subunit 2/3/5, C-terminal domain"/>
    <property type="match status" value="1"/>
</dbReference>
<feature type="domain" description="NOT2/NOT3/NOT5 C-terminal" evidence="13">
    <location>
        <begin position="597"/>
        <end position="719"/>
    </location>
</feature>
<evidence type="ECO:0000256" key="7">
    <source>
        <dbReference type="ARBA" id="ARBA00023015"/>
    </source>
</evidence>
<evidence type="ECO:0000256" key="9">
    <source>
        <dbReference type="ARBA" id="ARBA00023242"/>
    </source>
</evidence>
<evidence type="ECO:0000256" key="2">
    <source>
        <dbReference type="ARBA" id="ARBA00004496"/>
    </source>
</evidence>
<name>A0A087TQF6_STEMI</name>
<keyword evidence="9" id="KW-0539">Nucleus</keyword>
<evidence type="ECO:0000256" key="5">
    <source>
        <dbReference type="ARBA" id="ARBA00022491"/>
    </source>
</evidence>
<feature type="domain" description="CCR4-Not complex component Not N-terminal" evidence="12">
    <location>
        <begin position="4"/>
        <end position="232"/>
    </location>
</feature>
<dbReference type="InterPro" id="IPR040168">
    <property type="entry name" value="Not2/3/5"/>
</dbReference>
<keyword evidence="4" id="KW-0963">Cytoplasm</keyword>
<dbReference type="PIRSF" id="PIRSF005290">
    <property type="entry name" value="NOT_su_3_5"/>
    <property type="match status" value="1"/>
</dbReference>
<evidence type="ECO:0000256" key="11">
    <source>
        <dbReference type="SAM" id="MobiDB-lite"/>
    </source>
</evidence>
<evidence type="ECO:0000256" key="4">
    <source>
        <dbReference type="ARBA" id="ARBA00022490"/>
    </source>
</evidence>
<proteinExistence type="inferred from homology"/>
<dbReference type="OMA" id="KHKYHIN"/>
<accession>A0A087TQF6</accession>
<feature type="coiled-coil region" evidence="10">
    <location>
        <begin position="38"/>
        <end position="97"/>
    </location>
</feature>
<dbReference type="Pfam" id="PF04153">
    <property type="entry name" value="NOT2_3_5_C"/>
    <property type="match status" value="1"/>
</dbReference>
<dbReference type="Pfam" id="PF04065">
    <property type="entry name" value="Not3"/>
    <property type="match status" value="1"/>
</dbReference>
<gene>
    <name evidence="14" type="ORF">X975_22912</name>
</gene>
<dbReference type="STRING" id="407821.A0A087TQF6"/>
<dbReference type="PANTHER" id="PTHR23326">
    <property type="entry name" value="CCR4 NOT-RELATED"/>
    <property type="match status" value="1"/>
</dbReference>
<dbReference type="GO" id="GO:0005634">
    <property type="term" value="C:nucleus"/>
    <property type="evidence" value="ECO:0007669"/>
    <property type="project" value="UniProtKB-SubCell"/>
</dbReference>
<dbReference type="EMBL" id="KK116288">
    <property type="protein sequence ID" value="KFM67345.1"/>
    <property type="molecule type" value="Genomic_DNA"/>
</dbReference>
<feature type="compositionally biased region" description="Low complexity" evidence="11">
    <location>
        <begin position="312"/>
        <end position="326"/>
    </location>
</feature>
<feature type="region of interest" description="Disordered" evidence="11">
    <location>
        <begin position="304"/>
        <end position="326"/>
    </location>
</feature>
<keyword evidence="10" id="KW-0175">Coiled coil</keyword>
<evidence type="ECO:0000256" key="8">
    <source>
        <dbReference type="ARBA" id="ARBA00023163"/>
    </source>
</evidence>
<evidence type="ECO:0000259" key="13">
    <source>
        <dbReference type="Pfam" id="PF04153"/>
    </source>
</evidence>
<feature type="region of interest" description="Disordered" evidence="11">
    <location>
        <begin position="249"/>
        <end position="285"/>
    </location>
</feature>
<keyword evidence="15" id="KW-1185">Reference proteome</keyword>
<comment type="subcellular location">
    <subcellularLocation>
        <location evidence="2">Cytoplasm</location>
    </subcellularLocation>
    <subcellularLocation>
        <location evidence="1">Nucleus</location>
    </subcellularLocation>
</comment>
<evidence type="ECO:0000259" key="12">
    <source>
        <dbReference type="Pfam" id="PF04065"/>
    </source>
</evidence>
<feature type="compositionally biased region" description="Low complexity" evidence="11">
    <location>
        <begin position="266"/>
        <end position="281"/>
    </location>
</feature>
<keyword evidence="7" id="KW-0805">Transcription regulation</keyword>
<reference evidence="14 15" key="1">
    <citation type="submission" date="2013-11" db="EMBL/GenBank/DDBJ databases">
        <title>Genome sequencing of Stegodyphus mimosarum.</title>
        <authorList>
            <person name="Bechsgaard J."/>
        </authorList>
    </citation>
    <scope>NUCLEOTIDE SEQUENCE [LARGE SCALE GENOMIC DNA]</scope>
</reference>
<comment type="similarity">
    <text evidence="3">Belongs to the CNOT2/3/5 family.</text>
</comment>
<dbReference type="InterPro" id="IPR038635">
    <property type="entry name" value="CCR4-NOT_su2/3/5_C_sf"/>
</dbReference>
<sequence length="725" mass="82401">MADRRKLQGEIERCLKKVSEGVETFEDTWQKVYSATNANQKEKYEADLKKEIKKLQRLRDQIKTWLTSSDIKDKRTLQEARKLIETQMERFKVVERETKTKAYSKEGLGAAQKLDPAQKEKDEITSWLTACIESLNIQVDKFESEMDTINFSLKKKKNDKEKLDRLDELKIRHGKHKYHINQLEALLRMLDNGTVEVDQIKKIKDDVEYYRDCSQDPDFQENEFIYDDLKLEDLEDYLAKQQAAYQQTQLDLKNSSNDEENSAVLSNTPTSTSSNSPSHSPCLENHSSAEISIPVTKSLNFSESNSMNVGRSSSPTNVNSVTSSENNSEAFTHMNFHNSQPVINSQSPSTPYATAAAGLSNNHYKMSSNHENTWSSSSNLADEELNDVNTKSFHSPNSLSDVMHNNASHLSKPSVSMSNSWTDSNYRYNFQDNECTGMQCESSNQVVFSNNDNHSVAESAKSVASSVNCQSDSSRSPYISSAPLNVSSDSVINDKTQSTLKNLAERAVGDSGINHHISNMQFSALQNKGSQITHNILGSSSKEVFVNSSLPPSSNLSPSTSCAEIDISQIFGEIPHNYFSAEHAHCLRILDAASKHLPLPVDSRKHIRPQLPGGPATAPDYYPTTLSNSNSMEFFQRLSTETLFFIFYFLQGTKAQYLAARALKTKSWRFHTMFMMWFQRHEEPKTITDEYEQGTYIYFDFEKWAQRKKEGFTFEYKYLEDRDLN</sequence>
<dbReference type="OrthoDB" id="293823at2759"/>
<dbReference type="GO" id="GO:0030015">
    <property type="term" value="C:CCR4-NOT core complex"/>
    <property type="evidence" value="ECO:0007669"/>
    <property type="project" value="InterPro"/>
</dbReference>
<dbReference type="GO" id="GO:2000036">
    <property type="term" value="P:regulation of stem cell population maintenance"/>
    <property type="evidence" value="ECO:0007669"/>
    <property type="project" value="UniProtKB-ARBA"/>
</dbReference>
<dbReference type="Proteomes" id="UP000054359">
    <property type="component" value="Unassembled WGS sequence"/>
</dbReference>
<dbReference type="InterPro" id="IPR012270">
    <property type="entry name" value="CCR4-NOT_su3/5"/>
</dbReference>
<keyword evidence="8" id="KW-0804">Transcription</keyword>
<evidence type="ECO:0000256" key="6">
    <source>
        <dbReference type="ARBA" id="ARBA00022553"/>
    </source>
</evidence>
<protein>
    <submittedName>
        <fullName evidence="14">CCR4-NOT transcription complex subunit 3</fullName>
    </submittedName>
</protein>
<keyword evidence="6" id="KW-0597">Phosphoprotein</keyword>
<evidence type="ECO:0000256" key="3">
    <source>
        <dbReference type="ARBA" id="ARBA00007682"/>
    </source>
</evidence>
<dbReference type="InterPro" id="IPR007207">
    <property type="entry name" value="Not_N"/>
</dbReference>
<feature type="non-terminal residue" evidence="14">
    <location>
        <position position="725"/>
    </location>
</feature>
<dbReference type="GO" id="GO:0006355">
    <property type="term" value="P:regulation of DNA-templated transcription"/>
    <property type="evidence" value="ECO:0007669"/>
    <property type="project" value="InterPro"/>
</dbReference>
<evidence type="ECO:0000313" key="15">
    <source>
        <dbReference type="Proteomes" id="UP000054359"/>
    </source>
</evidence>
<evidence type="ECO:0000256" key="1">
    <source>
        <dbReference type="ARBA" id="ARBA00004123"/>
    </source>
</evidence>
<dbReference type="AlphaFoldDB" id="A0A087TQF6"/>
<keyword evidence="5" id="KW-0678">Repressor</keyword>
<evidence type="ECO:0000313" key="14">
    <source>
        <dbReference type="EMBL" id="KFM67345.1"/>
    </source>
</evidence>